<feature type="transmembrane region" description="Helical" evidence="11">
    <location>
        <begin position="1010"/>
        <end position="1028"/>
    </location>
</feature>
<keyword evidence="3 11" id="KW-0812">Transmembrane</keyword>
<dbReference type="Pfam" id="PF10204">
    <property type="entry name" value="DuoxA"/>
    <property type="match status" value="1"/>
</dbReference>
<keyword evidence="5 11" id="KW-1133">Transmembrane helix</keyword>
<dbReference type="InterPro" id="IPR013083">
    <property type="entry name" value="Znf_RING/FYVE/PHD"/>
</dbReference>
<dbReference type="InterPro" id="IPR000315">
    <property type="entry name" value="Znf_B-box"/>
</dbReference>
<accession>A0ABD2LMV6</accession>
<comment type="subcellular location">
    <subcellularLocation>
        <location evidence="1">Membrane</location>
        <topology evidence="1">Multi-pass membrane protein</topology>
    </subcellularLocation>
</comment>
<dbReference type="InterPro" id="IPR018469">
    <property type="entry name" value="Dual_oxidase_maturation_fac"/>
</dbReference>
<evidence type="ECO:0000313" key="13">
    <source>
        <dbReference type="EMBL" id="KAL3116571.1"/>
    </source>
</evidence>
<gene>
    <name evidence="13" type="ORF">niasHT_001055</name>
</gene>
<keyword evidence="9" id="KW-0175">Coiled coil</keyword>
<feature type="transmembrane region" description="Helical" evidence="11">
    <location>
        <begin position="1059"/>
        <end position="1076"/>
    </location>
</feature>
<reference evidence="13 14" key="1">
    <citation type="submission" date="2024-10" db="EMBL/GenBank/DDBJ databases">
        <authorList>
            <person name="Kim D."/>
        </authorList>
    </citation>
    <scope>NUCLEOTIDE SEQUENCE [LARGE SCALE GENOMIC DNA]</scope>
    <source>
        <strain evidence="13">BH-2024</strain>
    </source>
</reference>
<proteinExistence type="inferred from homology"/>
<dbReference type="InterPro" id="IPR047153">
    <property type="entry name" value="TRIM45/56/19-like"/>
</dbReference>
<evidence type="ECO:0000256" key="9">
    <source>
        <dbReference type="SAM" id="Coils"/>
    </source>
</evidence>
<sequence length="1154" mass="129464">MCNNGISNSFHLNLLKSLEDSIDHRIVVEQPLTAAAMFEDQQKQRERERSANNATTNANAKNEEQKPMVMMMNHHGKGNNNGGGGGGTVPMPLSSSSCSGGFAGSPLLDTGQALSDDPTICPYFNKKFRKPRVLDCLHSMCEDCVIAQLGGDIENANKHQLHHPHFGCASTDFEFEQHMNNLRPTPPGVVRCPMCSQETHIGNDIMFVNLMLLDFVRIREIGLNGRGDERICGACKSEEAAVANCLHCCSDFEGVVRCPMCSQETHIGNDIMFVNLLMLLDFVRIREIGLNGRGDERICGACKSEEAAVANCLHCCSDLCNKCVQAHHDIRMFDGHKVMMFSDLDQPSADEFTKSEAEFKLFACTKYRADFIAVCFSCDELLCKDCEDSGEHYAYKWSFLNGEVDILCRQTLQELGQQAQQKGKATLDARESIPYRKELLHLSSNKCREKIEEAFVYYVHVLSEVKAQLLAELEKNRDEKEEYLDSLYKKIDMQTSKLQDALRYTNCLLEKGTVTELCLNKNKVRQQLKLLIHSMPDANAEVDLDFDSPTKAEFKKKLESIVGAIKCRVTGLPKDAKGLNLLTNEQQPTKMEGLSLSDMKHAIGAGGHLSGVASPIWDSANKSTSMIQQQQAILAAAYQQQQQQNPGTIGMERRMMRNSNGTNIGGGGQSYLSGDSGNFSTSDMTLSSPISNSGGVGGMIGAGVGVAHNQMADLHASSENFGMGRFGADPFLGFRTPTGGGLTSPDAMVMGGQQFCDPTNQMFPDTNNYLSGSQSKLWRGIILLVRDRSSDTSRPNTTVVSAFQPMIPCEHPRPKMRATHVRIWHHRMRDSCVFQYITHDSALVTWHCRECNRRSFQTFEFATDGKTDHWERYLRHQSKEKRHDVNIDEADVDREFKLMRGRGCYNILYYNFLAKTRGEDEKCGCLQFHFRATSIEVHRNLRDYVNVVRFECNEQFKLDKVSAMADEMHKAFTDGVRFPVLKVFEYFSMGQQSFAWARQFRNAGNFTGTMLWAAFFVWLVQCLLLLFLPHHFAKVGIFCGLLTLLADVLFLVLCPSDLLIPFTSAGAPFSIAFLHFRHSRLTLLCHSMLSAITSSVLSEHLSFCFSGQHCRPTKVLLRSWQKNTYAEDGHRGGSTRQNAAYCRRSIRARLAKRR</sequence>
<keyword evidence="8" id="KW-0862">Zinc</keyword>
<feature type="compositionally biased region" description="Basic and acidic residues" evidence="10">
    <location>
        <begin position="40"/>
        <end position="50"/>
    </location>
</feature>
<keyword evidence="7" id="KW-0325">Glycoprotein</keyword>
<dbReference type="GO" id="GO:0016020">
    <property type="term" value="C:membrane"/>
    <property type="evidence" value="ECO:0007669"/>
    <property type="project" value="UniProtKB-SubCell"/>
</dbReference>
<dbReference type="Gene3D" id="3.30.40.10">
    <property type="entry name" value="Zinc/RING finger domain, C3HC4 (zinc finger)"/>
    <property type="match status" value="1"/>
</dbReference>
<dbReference type="EMBL" id="JBICBT010000356">
    <property type="protein sequence ID" value="KAL3116571.1"/>
    <property type="molecule type" value="Genomic_DNA"/>
</dbReference>
<dbReference type="PANTHER" id="PTHR25462">
    <property type="entry name" value="BONUS, ISOFORM C-RELATED"/>
    <property type="match status" value="1"/>
</dbReference>
<evidence type="ECO:0000256" key="6">
    <source>
        <dbReference type="ARBA" id="ARBA00023136"/>
    </source>
</evidence>
<evidence type="ECO:0000259" key="12">
    <source>
        <dbReference type="PROSITE" id="PS50119"/>
    </source>
</evidence>
<comment type="caution">
    <text evidence="13">The sequence shown here is derived from an EMBL/GenBank/DDBJ whole genome shotgun (WGS) entry which is preliminary data.</text>
</comment>
<evidence type="ECO:0000256" key="3">
    <source>
        <dbReference type="ARBA" id="ARBA00022692"/>
    </source>
</evidence>
<feature type="domain" description="B box-type" evidence="12">
    <location>
        <begin position="294"/>
        <end position="341"/>
    </location>
</feature>
<keyword evidence="6 11" id="KW-0472">Membrane</keyword>
<keyword evidence="8" id="KW-0863">Zinc-finger</keyword>
<dbReference type="InterPro" id="IPR003649">
    <property type="entry name" value="Bbox_C"/>
</dbReference>
<feature type="coiled-coil region" evidence="9">
    <location>
        <begin position="462"/>
        <end position="490"/>
    </location>
</feature>
<evidence type="ECO:0000256" key="1">
    <source>
        <dbReference type="ARBA" id="ARBA00004141"/>
    </source>
</evidence>
<feature type="compositionally biased region" description="Low complexity" evidence="10">
    <location>
        <begin position="51"/>
        <end position="60"/>
    </location>
</feature>
<keyword evidence="14" id="KW-1185">Reference proteome</keyword>
<evidence type="ECO:0000256" key="7">
    <source>
        <dbReference type="ARBA" id="ARBA00023180"/>
    </source>
</evidence>
<evidence type="ECO:0000256" key="2">
    <source>
        <dbReference type="ARBA" id="ARBA00009816"/>
    </source>
</evidence>
<dbReference type="AlphaFoldDB" id="A0ABD2LMV6"/>
<evidence type="ECO:0000256" key="5">
    <source>
        <dbReference type="ARBA" id="ARBA00022989"/>
    </source>
</evidence>
<evidence type="ECO:0000313" key="14">
    <source>
        <dbReference type="Proteomes" id="UP001620626"/>
    </source>
</evidence>
<evidence type="ECO:0000256" key="11">
    <source>
        <dbReference type="SAM" id="Phobius"/>
    </source>
</evidence>
<dbReference type="Gene3D" id="3.30.160.60">
    <property type="entry name" value="Classic Zinc Finger"/>
    <property type="match status" value="1"/>
</dbReference>
<evidence type="ECO:0000256" key="10">
    <source>
        <dbReference type="SAM" id="MobiDB-lite"/>
    </source>
</evidence>
<feature type="transmembrane region" description="Helical" evidence="11">
    <location>
        <begin position="1035"/>
        <end position="1053"/>
    </location>
</feature>
<dbReference type="PROSITE" id="PS50119">
    <property type="entry name" value="ZF_BBOX"/>
    <property type="match status" value="1"/>
</dbReference>
<evidence type="ECO:0000256" key="8">
    <source>
        <dbReference type="PROSITE-ProRule" id="PRU00024"/>
    </source>
</evidence>
<dbReference type="GO" id="GO:0008270">
    <property type="term" value="F:zinc ion binding"/>
    <property type="evidence" value="ECO:0007669"/>
    <property type="project" value="UniProtKB-KW"/>
</dbReference>
<protein>
    <recommendedName>
        <fullName evidence="12">B box-type domain-containing protein</fullName>
    </recommendedName>
</protein>
<dbReference type="PANTHER" id="PTHR25462:SF296">
    <property type="entry name" value="MEIOTIC P26, ISOFORM F"/>
    <property type="match status" value="1"/>
</dbReference>
<organism evidence="13 14">
    <name type="scientific">Heterodera trifolii</name>
    <dbReference type="NCBI Taxonomy" id="157864"/>
    <lineage>
        <taxon>Eukaryota</taxon>
        <taxon>Metazoa</taxon>
        <taxon>Ecdysozoa</taxon>
        <taxon>Nematoda</taxon>
        <taxon>Chromadorea</taxon>
        <taxon>Rhabditida</taxon>
        <taxon>Tylenchina</taxon>
        <taxon>Tylenchomorpha</taxon>
        <taxon>Tylenchoidea</taxon>
        <taxon>Heteroderidae</taxon>
        <taxon>Heteroderinae</taxon>
        <taxon>Heterodera</taxon>
    </lineage>
</organism>
<keyword evidence="4" id="KW-0479">Metal-binding</keyword>
<feature type="region of interest" description="Disordered" evidence="10">
    <location>
        <begin position="39"/>
        <end position="66"/>
    </location>
</feature>
<dbReference type="Proteomes" id="UP001620626">
    <property type="component" value="Unassembled WGS sequence"/>
</dbReference>
<name>A0ABD2LMV6_9BILA</name>
<comment type="similarity">
    <text evidence="2">Belongs to the DUOXA family.</text>
</comment>
<dbReference type="SMART" id="SM00502">
    <property type="entry name" value="BBC"/>
    <property type="match status" value="1"/>
</dbReference>
<evidence type="ECO:0000256" key="4">
    <source>
        <dbReference type="ARBA" id="ARBA00022723"/>
    </source>
</evidence>